<dbReference type="CDD" id="cd00082">
    <property type="entry name" value="HisKA"/>
    <property type="match status" value="1"/>
</dbReference>
<sequence length="442" mass="48543">MVSDANHTLSILADNDGTFPEPKNDEPDHAGKLPDAKDPSQPDPSSQDAGSASSASDLSANSDPSADTDPGNLKNSGKSGKPSDLPESKQPSGNPKDSPELPFESRYFSVLLDSNDASVLSTDTGMIAAVDEDTAAAYATSIFKSEKTKGFLHSYRYTTVTSDSGTRVIFLDCQRTLSSFHTLVFTSVSVCLIGMLLVLLLMFLLSGYIIKPFIENHEKQKQFITDAGHELKTPLTIINADAEILEMDYGQNEWLADIQEQTKHLTSLTNNLITLSRLEEERTRLQMIDFPFSDVVEETVQSFQALARTQNKTFETSIQPMISLYGDEKALTQLVSILLDNAMKYSTPEGEISLRLEKAGNNVKLSVYNTADSIDREQLPHLFDRFYRTDKSRSSRTGGYGLGLSIAAAVVNTHKGKITSTTQDEHSLLITVTLPLKAQERK</sequence>
<dbReference type="Pfam" id="PF00512">
    <property type="entry name" value="HisKA"/>
    <property type="match status" value="1"/>
</dbReference>
<feature type="compositionally biased region" description="Low complexity" evidence="8">
    <location>
        <begin position="43"/>
        <end position="67"/>
    </location>
</feature>
<accession>A0A7X2P2B1</accession>
<keyword evidence="9" id="KW-0472">Membrane</keyword>
<dbReference type="GO" id="GO:0005886">
    <property type="term" value="C:plasma membrane"/>
    <property type="evidence" value="ECO:0007669"/>
    <property type="project" value="TreeGrafter"/>
</dbReference>
<dbReference type="Gene3D" id="3.30.565.10">
    <property type="entry name" value="Histidine kinase-like ATPase, C-terminal domain"/>
    <property type="match status" value="1"/>
</dbReference>
<evidence type="ECO:0000256" key="5">
    <source>
        <dbReference type="ARBA" id="ARBA00022679"/>
    </source>
</evidence>
<reference evidence="11 12" key="1">
    <citation type="submission" date="2019-08" db="EMBL/GenBank/DDBJ databases">
        <title>In-depth cultivation of the pig gut microbiome towards novel bacterial diversity and tailored functional studies.</title>
        <authorList>
            <person name="Wylensek D."/>
            <person name="Hitch T.C.A."/>
            <person name="Clavel T."/>
        </authorList>
    </citation>
    <scope>NUCLEOTIDE SEQUENCE [LARGE SCALE GENOMIC DNA]</scope>
    <source>
        <strain evidence="11 12">BSM-380-WT-5A</strain>
    </source>
</reference>
<dbReference type="InterPro" id="IPR004358">
    <property type="entry name" value="Sig_transdc_His_kin-like_C"/>
</dbReference>
<evidence type="ECO:0000256" key="1">
    <source>
        <dbReference type="ARBA" id="ARBA00000085"/>
    </source>
</evidence>
<organism evidence="11 12">
    <name type="scientific">Oliverpabstia intestinalis</name>
    <dbReference type="NCBI Taxonomy" id="2606633"/>
    <lineage>
        <taxon>Bacteria</taxon>
        <taxon>Bacillati</taxon>
        <taxon>Bacillota</taxon>
        <taxon>Clostridia</taxon>
        <taxon>Lachnospirales</taxon>
        <taxon>Lachnospiraceae</taxon>
        <taxon>Oliverpabstia</taxon>
    </lineage>
</organism>
<keyword evidence="5" id="KW-0808">Transferase</keyword>
<dbReference type="EC" id="2.7.13.3" evidence="3"/>
<name>A0A7X2P2B1_9FIRM</name>
<dbReference type="SUPFAM" id="SSF55874">
    <property type="entry name" value="ATPase domain of HSP90 chaperone/DNA topoisomerase II/histidine kinase"/>
    <property type="match status" value="1"/>
</dbReference>
<comment type="caution">
    <text evidence="11">The sequence shown here is derived from an EMBL/GenBank/DDBJ whole genome shotgun (WGS) entry which is preliminary data.</text>
</comment>
<evidence type="ECO:0000256" key="3">
    <source>
        <dbReference type="ARBA" id="ARBA00012438"/>
    </source>
</evidence>
<dbReference type="SUPFAM" id="SSF47384">
    <property type="entry name" value="Homodimeric domain of signal transducing histidine kinase"/>
    <property type="match status" value="1"/>
</dbReference>
<proteinExistence type="predicted"/>
<gene>
    <name evidence="11" type="ORF">FYJ57_03180</name>
</gene>
<dbReference type="GO" id="GO:0004721">
    <property type="term" value="F:phosphoprotein phosphatase activity"/>
    <property type="evidence" value="ECO:0007669"/>
    <property type="project" value="TreeGrafter"/>
</dbReference>
<dbReference type="Pfam" id="PF02518">
    <property type="entry name" value="HATPase_c"/>
    <property type="match status" value="1"/>
</dbReference>
<evidence type="ECO:0000256" key="8">
    <source>
        <dbReference type="SAM" id="MobiDB-lite"/>
    </source>
</evidence>
<dbReference type="FunFam" id="3.30.565.10:FF:000006">
    <property type="entry name" value="Sensor histidine kinase WalK"/>
    <property type="match status" value="1"/>
</dbReference>
<dbReference type="InterPro" id="IPR003594">
    <property type="entry name" value="HATPase_dom"/>
</dbReference>
<evidence type="ECO:0000313" key="12">
    <source>
        <dbReference type="Proteomes" id="UP000440513"/>
    </source>
</evidence>
<keyword evidence="9" id="KW-0812">Transmembrane</keyword>
<evidence type="ECO:0000256" key="7">
    <source>
        <dbReference type="ARBA" id="ARBA00023012"/>
    </source>
</evidence>
<keyword evidence="12" id="KW-1185">Reference proteome</keyword>
<dbReference type="GO" id="GO:0000155">
    <property type="term" value="F:phosphorelay sensor kinase activity"/>
    <property type="evidence" value="ECO:0007669"/>
    <property type="project" value="InterPro"/>
</dbReference>
<feature type="transmembrane region" description="Helical" evidence="9">
    <location>
        <begin position="183"/>
        <end position="210"/>
    </location>
</feature>
<keyword evidence="6 11" id="KW-0418">Kinase</keyword>
<dbReference type="EMBL" id="VUMS01000004">
    <property type="protein sequence ID" value="MST65757.1"/>
    <property type="molecule type" value="Genomic_DNA"/>
</dbReference>
<dbReference type="SMART" id="SM00387">
    <property type="entry name" value="HATPase_c"/>
    <property type="match status" value="1"/>
</dbReference>
<dbReference type="GO" id="GO:0016036">
    <property type="term" value="P:cellular response to phosphate starvation"/>
    <property type="evidence" value="ECO:0007669"/>
    <property type="project" value="TreeGrafter"/>
</dbReference>
<evidence type="ECO:0000313" key="11">
    <source>
        <dbReference type="EMBL" id="MST65757.1"/>
    </source>
</evidence>
<dbReference type="AlphaFoldDB" id="A0A7X2P2B1"/>
<dbReference type="InterPro" id="IPR036890">
    <property type="entry name" value="HATPase_C_sf"/>
</dbReference>
<comment type="catalytic activity">
    <reaction evidence="1">
        <text>ATP + protein L-histidine = ADP + protein N-phospho-L-histidine.</text>
        <dbReference type="EC" id="2.7.13.3"/>
    </reaction>
</comment>
<dbReference type="PANTHER" id="PTHR45453">
    <property type="entry name" value="PHOSPHATE REGULON SENSOR PROTEIN PHOR"/>
    <property type="match status" value="1"/>
</dbReference>
<evidence type="ECO:0000256" key="6">
    <source>
        <dbReference type="ARBA" id="ARBA00022777"/>
    </source>
</evidence>
<dbReference type="PROSITE" id="PS50109">
    <property type="entry name" value="HIS_KIN"/>
    <property type="match status" value="1"/>
</dbReference>
<evidence type="ECO:0000259" key="10">
    <source>
        <dbReference type="PROSITE" id="PS50109"/>
    </source>
</evidence>
<dbReference type="PRINTS" id="PR00344">
    <property type="entry name" value="BCTRLSENSOR"/>
</dbReference>
<keyword evidence="7" id="KW-0902">Two-component regulatory system</keyword>
<feature type="domain" description="Histidine kinase" evidence="10">
    <location>
        <begin position="226"/>
        <end position="438"/>
    </location>
</feature>
<dbReference type="PANTHER" id="PTHR45453:SF1">
    <property type="entry name" value="PHOSPHATE REGULON SENSOR PROTEIN PHOR"/>
    <property type="match status" value="1"/>
</dbReference>
<dbReference type="Proteomes" id="UP000440513">
    <property type="component" value="Unassembled WGS sequence"/>
</dbReference>
<evidence type="ECO:0000256" key="2">
    <source>
        <dbReference type="ARBA" id="ARBA00004370"/>
    </source>
</evidence>
<dbReference type="InterPro" id="IPR050351">
    <property type="entry name" value="BphY/WalK/GraS-like"/>
</dbReference>
<dbReference type="InterPro" id="IPR036097">
    <property type="entry name" value="HisK_dim/P_sf"/>
</dbReference>
<dbReference type="Gene3D" id="1.10.287.130">
    <property type="match status" value="1"/>
</dbReference>
<protein>
    <recommendedName>
        <fullName evidence="3">histidine kinase</fullName>
        <ecNumber evidence="3">2.7.13.3</ecNumber>
    </recommendedName>
</protein>
<dbReference type="InterPro" id="IPR005467">
    <property type="entry name" value="His_kinase_dom"/>
</dbReference>
<feature type="region of interest" description="Disordered" evidence="8">
    <location>
        <begin position="1"/>
        <end position="100"/>
    </location>
</feature>
<evidence type="ECO:0000256" key="9">
    <source>
        <dbReference type="SAM" id="Phobius"/>
    </source>
</evidence>
<keyword evidence="9" id="KW-1133">Transmembrane helix</keyword>
<dbReference type="SMART" id="SM00388">
    <property type="entry name" value="HisKA"/>
    <property type="match status" value="1"/>
</dbReference>
<feature type="compositionally biased region" description="Basic and acidic residues" evidence="8">
    <location>
        <begin position="22"/>
        <end position="40"/>
    </location>
</feature>
<evidence type="ECO:0000256" key="4">
    <source>
        <dbReference type="ARBA" id="ARBA00022553"/>
    </source>
</evidence>
<dbReference type="InterPro" id="IPR003661">
    <property type="entry name" value="HisK_dim/P_dom"/>
</dbReference>
<keyword evidence="4" id="KW-0597">Phosphoprotein</keyword>
<comment type="subcellular location">
    <subcellularLocation>
        <location evidence="2">Membrane</location>
    </subcellularLocation>
</comment>